<name>A0A9P1E843_CUSEU</name>
<protein>
    <recommendedName>
        <fullName evidence="3">Pseudouridine synthase RsuA/RluA-like domain-containing protein</fullName>
    </recommendedName>
</protein>
<dbReference type="SUPFAM" id="SSF55120">
    <property type="entry name" value="Pseudouridine synthase"/>
    <property type="match status" value="1"/>
</dbReference>
<dbReference type="GO" id="GO:0000455">
    <property type="term" value="P:enzyme-directed rRNA pseudouridine synthesis"/>
    <property type="evidence" value="ECO:0007669"/>
    <property type="project" value="TreeGrafter"/>
</dbReference>
<sequence>MTGLPILLRLPSSALTLRLHRHFAHTSMASQPVNELGDYPVPLSPPLPSLSKDIELNRALTASSRSASFSLSRNDVIFEDEWLVAVNKPRGIYCESVLSAVLNLLISCSDNELRHGRSKHGAWRVYARSDVGRSLPGGSVVKDMETSFQVLSINGVRHLEAEKEGELDGENGSLVVVEDKSMVDLDMKKDVVLIRAYPRSGRTHQIRLHCQYLGIPIRGDVKYEGVYEWKGHTYTGHELHAETLSFTHPVSGQPVLLRAPLPLWVNQSY</sequence>
<dbReference type="OrthoDB" id="418349at2759"/>
<keyword evidence="2" id="KW-1185">Reference proteome</keyword>
<gene>
    <name evidence="1" type="ORF">CEURO_LOCUS10069</name>
</gene>
<dbReference type="GO" id="GO:0003723">
    <property type="term" value="F:RNA binding"/>
    <property type="evidence" value="ECO:0007669"/>
    <property type="project" value="InterPro"/>
</dbReference>
<dbReference type="AlphaFoldDB" id="A0A9P1E843"/>
<dbReference type="Proteomes" id="UP001152484">
    <property type="component" value="Unassembled WGS sequence"/>
</dbReference>
<proteinExistence type="predicted"/>
<dbReference type="Gene3D" id="3.30.2350.10">
    <property type="entry name" value="Pseudouridine synthase"/>
    <property type="match status" value="1"/>
</dbReference>
<dbReference type="GO" id="GO:0009982">
    <property type="term" value="F:pseudouridine synthase activity"/>
    <property type="evidence" value="ECO:0007669"/>
    <property type="project" value="InterPro"/>
</dbReference>
<dbReference type="EMBL" id="CAMAPE010000019">
    <property type="protein sequence ID" value="CAH9087474.1"/>
    <property type="molecule type" value="Genomic_DNA"/>
</dbReference>
<evidence type="ECO:0000313" key="1">
    <source>
        <dbReference type="EMBL" id="CAH9087474.1"/>
    </source>
</evidence>
<reference evidence="1" key="1">
    <citation type="submission" date="2022-07" db="EMBL/GenBank/DDBJ databases">
        <authorList>
            <person name="Macas J."/>
            <person name="Novak P."/>
            <person name="Neumann P."/>
        </authorList>
    </citation>
    <scope>NUCLEOTIDE SEQUENCE</scope>
</reference>
<organism evidence="1 2">
    <name type="scientific">Cuscuta europaea</name>
    <name type="common">European dodder</name>
    <dbReference type="NCBI Taxonomy" id="41803"/>
    <lineage>
        <taxon>Eukaryota</taxon>
        <taxon>Viridiplantae</taxon>
        <taxon>Streptophyta</taxon>
        <taxon>Embryophyta</taxon>
        <taxon>Tracheophyta</taxon>
        <taxon>Spermatophyta</taxon>
        <taxon>Magnoliopsida</taxon>
        <taxon>eudicotyledons</taxon>
        <taxon>Gunneridae</taxon>
        <taxon>Pentapetalae</taxon>
        <taxon>asterids</taxon>
        <taxon>lamiids</taxon>
        <taxon>Solanales</taxon>
        <taxon>Convolvulaceae</taxon>
        <taxon>Cuscuteae</taxon>
        <taxon>Cuscuta</taxon>
        <taxon>Cuscuta subgen. Cuscuta</taxon>
    </lineage>
</organism>
<evidence type="ECO:0008006" key="3">
    <source>
        <dbReference type="Google" id="ProtNLM"/>
    </source>
</evidence>
<comment type="caution">
    <text evidence="1">The sequence shown here is derived from an EMBL/GenBank/DDBJ whole genome shotgun (WGS) entry which is preliminary data.</text>
</comment>
<accession>A0A9P1E843</accession>
<dbReference type="InterPro" id="IPR050188">
    <property type="entry name" value="RluA_PseudoU_synthase"/>
</dbReference>
<dbReference type="PANTHER" id="PTHR21600:SF47">
    <property type="entry name" value="RNA PSEUDOURIDINE SYNTHASE 1"/>
    <property type="match status" value="1"/>
</dbReference>
<evidence type="ECO:0000313" key="2">
    <source>
        <dbReference type="Proteomes" id="UP001152484"/>
    </source>
</evidence>
<dbReference type="InterPro" id="IPR020103">
    <property type="entry name" value="PsdUridine_synth_cat_dom_sf"/>
</dbReference>
<dbReference type="PANTHER" id="PTHR21600">
    <property type="entry name" value="MITOCHONDRIAL RNA PSEUDOURIDINE SYNTHASE"/>
    <property type="match status" value="1"/>
</dbReference>